<evidence type="ECO:0000256" key="5">
    <source>
        <dbReference type="ARBA" id="ARBA00023002"/>
    </source>
</evidence>
<keyword evidence="4" id="KW-0479">Metal-binding</keyword>
<comment type="similarity">
    <text evidence="2">Belongs to the cytochrome P450 family.</text>
</comment>
<comment type="cofactor">
    <cofactor evidence="1">
        <name>heme</name>
        <dbReference type="ChEBI" id="CHEBI:30413"/>
    </cofactor>
</comment>
<evidence type="ECO:0000256" key="1">
    <source>
        <dbReference type="ARBA" id="ARBA00001971"/>
    </source>
</evidence>
<evidence type="ECO:0000256" key="6">
    <source>
        <dbReference type="ARBA" id="ARBA00023004"/>
    </source>
</evidence>
<keyword evidence="5" id="KW-0560">Oxidoreductase</keyword>
<reference evidence="8 9" key="1">
    <citation type="submission" date="2021-06" db="EMBL/GenBank/DDBJ databases">
        <authorList>
            <person name="Palmer J.M."/>
        </authorList>
    </citation>
    <scope>NUCLEOTIDE SEQUENCE [LARGE SCALE GENOMIC DNA]</scope>
    <source>
        <strain evidence="9">if_2019</strain>
        <tissue evidence="8">Muscle</tissue>
    </source>
</reference>
<dbReference type="Proteomes" id="UP001482620">
    <property type="component" value="Unassembled WGS sequence"/>
</dbReference>
<keyword evidence="3" id="KW-0349">Heme</keyword>
<evidence type="ECO:0000313" key="9">
    <source>
        <dbReference type="Proteomes" id="UP001482620"/>
    </source>
</evidence>
<evidence type="ECO:0000256" key="4">
    <source>
        <dbReference type="ARBA" id="ARBA00022723"/>
    </source>
</evidence>
<evidence type="ECO:0000256" key="2">
    <source>
        <dbReference type="ARBA" id="ARBA00010617"/>
    </source>
</evidence>
<comment type="caution">
    <text evidence="8">The sequence shown here is derived from an EMBL/GenBank/DDBJ whole genome shotgun (WGS) entry which is preliminary data.</text>
</comment>
<gene>
    <name evidence="8" type="ORF">ILYODFUR_020713</name>
</gene>
<dbReference type="Pfam" id="PF00067">
    <property type="entry name" value="p450"/>
    <property type="match status" value="1"/>
</dbReference>
<dbReference type="InterPro" id="IPR001128">
    <property type="entry name" value="Cyt_P450"/>
</dbReference>
<dbReference type="PANTHER" id="PTHR24279:SF123">
    <property type="entry name" value="CYTOCHROME P450 FAMILY 27 SUBFAMILY A MEMBER 1"/>
    <property type="match status" value="1"/>
</dbReference>
<keyword evidence="9" id="KW-1185">Reference proteome</keyword>
<dbReference type="InterPro" id="IPR036396">
    <property type="entry name" value="Cyt_P450_sf"/>
</dbReference>
<organism evidence="8 9">
    <name type="scientific">Ilyodon furcidens</name>
    <name type="common">goldbreast splitfin</name>
    <dbReference type="NCBI Taxonomy" id="33524"/>
    <lineage>
        <taxon>Eukaryota</taxon>
        <taxon>Metazoa</taxon>
        <taxon>Chordata</taxon>
        <taxon>Craniata</taxon>
        <taxon>Vertebrata</taxon>
        <taxon>Euteleostomi</taxon>
        <taxon>Actinopterygii</taxon>
        <taxon>Neopterygii</taxon>
        <taxon>Teleostei</taxon>
        <taxon>Neoteleostei</taxon>
        <taxon>Acanthomorphata</taxon>
        <taxon>Ovalentaria</taxon>
        <taxon>Atherinomorphae</taxon>
        <taxon>Cyprinodontiformes</taxon>
        <taxon>Goodeidae</taxon>
        <taxon>Ilyodon</taxon>
    </lineage>
</organism>
<proteinExistence type="inferred from homology"/>
<evidence type="ECO:0000256" key="3">
    <source>
        <dbReference type="ARBA" id="ARBA00022617"/>
    </source>
</evidence>
<dbReference type="PANTHER" id="PTHR24279">
    <property type="entry name" value="CYTOCHROME P450"/>
    <property type="match status" value="1"/>
</dbReference>
<dbReference type="InterPro" id="IPR050479">
    <property type="entry name" value="CYP11_CYP27_families"/>
</dbReference>
<evidence type="ECO:0000256" key="7">
    <source>
        <dbReference type="ARBA" id="ARBA00023033"/>
    </source>
</evidence>
<protein>
    <submittedName>
        <fullName evidence="8">Uncharacterized protein</fullName>
    </submittedName>
</protein>
<name>A0ABV0TWA0_9TELE</name>
<keyword evidence="7" id="KW-0503">Monooxygenase</keyword>
<keyword evidence="6" id="KW-0408">Iron</keyword>
<dbReference type="EMBL" id="JAHRIQ010048496">
    <property type="protein sequence ID" value="MEQ2237190.1"/>
    <property type="molecule type" value="Genomic_DNA"/>
</dbReference>
<dbReference type="SUPFAM" id="SSF48264">
    <property type="entry name" value="Cytochrome P450"/>
    <property type="match status" value="1"/>
</dbReference>
<sequence>MRVVLNKRMLHPRDSAQYCGVINEVVTDFIKGIKQLRQASPTEDLVPDISNRFYLFSLEGIASILFEKRLGCLRNEIPAGTEEFINSIAQMFSNSMPVAIFPKWSRNLLPYWGRYIASWDGIFSFSELLKLYTEVPLTQTPKPEVAVPWETTTKLACNSFRHECTFKKKKKRPLTFHWFDNILQNLDRWKCLTFFKTFKTELLTL</sequence>
<accession>A0ABV0TWA0</accession>
<evidence type="ECO:0000313" key="8">
    <source>
        <dbReference type="EMBL" id="MEQ2237190.1"/>
    </source>
</evidence>
<dbReference type="Gene3D" id="1.10.630.10">
    <property type="entry name" value="Cytochrome P450"/>
    <property type="match status" value="1"/>
</dbReference>